<dbReference type="Gene3D" id="2.60.40.10">
    <property type="entry name" value="Immunoglobulins"/>
    <property type="match status" value="2"/>
</dbReference>
<organism evidence="3 4">
    <name type="scientific">Photobacterium angustum</name>
    <dbReference type="NCBI Taxonomy" id="661"/>
    <lineage>
        <taxon>Bacteria</taxon>
        <taxon>Pseudomonadati</taxon>
        <taxon>Pseudomonadota</taxon>
        <taxon>Gammaproteobacteria</taxon>
        <taxon>Vibrionales</taxon>
        <taxon>Vibrionaceae</taxon>
        <taxon>Photobacterium</taxon>
    </lineage>
</organism>
<proteinExistence type="predicted"/>
<evidence type="ECO:0000313" key="3">
    <source>
        <dbReference type="EMBL" id="PSX07694.1"/>
    </source>
</evidence>
<dbReference type="Gene3D" id="2.60.40.740">
    <property type="match status" value="1"/>
</dbReference>
<protein>
    <submittedName>
        <fullName evidence="3">DUF11 domain-containing protein</fullName>
    </submittedName>
</protein>
<dbReference type="NCBIfam" id="TIGR01451">
    <property type="entry name" value="B_ant_repeat"/>
    <property type="match status" value="1"/>
</dbReference>
<name>A0A855SIF8_PHOAN</name>
<sequence length="2207" mass="246583">MALLNLMRKVKLLFIYSLVFMSTAVYSLTPAGTKIFNKAEMQYIDSETGRVVTILSNIIALKVLPSRGVNLYPDEEKQINVAPNSYLSVPLIVENIGNVDDKYNVELLNKPGDSGDLSSHNSDFIKLYFDTNKNGLLDSGEIELPKDENGKYITPEMIPGEQIYLVYNVQIPSIAQFDDFFNIETIATSKSDPNKKDSNLTKIVISNKAQINLSLDSAIQCDKSVLSNNIIDYKVKYINVGVFPPENSEKPYRIFVGNGNGGYDEFYHSGVLTTLEIPSNVSLVTDKSYNKPSSGTPNFLPKTAILDNSVFSGGIVVVGLLKSETSSKSDHDLDWYDYGSWDGKGLVHKIGFLVSASNMENNESGFFTYSLKVNNITGAKPFKIYNQASLSLDADGGSTIQSNQRCNTLSGLTSNLRDLENAKTGIQFEELTQSIKDSVRSGNKTFVSIDNSDLFPNTDYYLLKESFESSEFDFSPFADGKYASIFYPQANEDPLKRDVIGPASSNFKVELTSSSDSRPLMWLFVETGPNTGLFRSAIPVTAMIHSDDYSRSHVDHCSEVHTSGWLNSWLENNHTEKEFLSNINNKLNLTGHGLNGNTAQECKIEAYPNDKLIVALYDKNGNFIFADTAFLSPQMTIFDATNLNGISGVEVNFYRTVDGNAPNAKNRVPNVDGLTPTNTIISDDDGKIIFPKLAPSAENYYISVKTPDTHVWPSSYKDPSLFFTYNVKEQSYGPFGHSDKANAGLFSHKLIDTNGTNLVFDVPIDPANLDKRLTVQKEADKDTAEIGSFVKYTVTLRNNLDASTLYNSVIYDALPYGFKYIKGSARLNETKITDPVRSDQNVLTFTIGKLQARNDAETKGVYTLTYILQLTAGAMDSDGVNSVYAQASLLGKPTEPITSNIAKFKVKISQTGVMSARGIIFGKVYVDAKCNTLRANQEWPIGGVKIYLETGDYVITDENGQYSLFGVKPGNHVVKVDRQTLPKGITLMPLDTRNAGAGDSRFADVLRGEMHRADFAAPCPKDNQLEVFEELRGRNKNINGDWLLDTVEKFRGMNSPSSNLAKNNTSSSGIVSGPSNIGMNDLSSPSQNDTSGYSLEYRKGSLATVQKTYEALPKVVQEEGYIYESQEVAYLRFGFSQSVDQLMDLKKSLAVNRISTEAVEVFYSSIPNAAKNNIDNKIDDSIPLPLKVAEKITNEEGKEGTWYWPKDNYSYDGRFIVVVRGGVEPHLYINGDKVNSDKLGEQILNKKANAQIMGWYGIELESGENLVEVKANDNFGNERVLATKTVVKPESAKRISVVAQESIIQSDGGRSSIPINISLYDEYGNLARGTNFITLNSDKRISWLEPDIQPTETGYQVRVTNGQKTVYLRSGEETGKLTIQAALDDVADTVEVYQVAAKRPLMVAGILDYTARYSNFSGHEPTQQADGYKDDSYTHDERGAIFLKGNIVGGLHLTLSYDSEKTDEEYLREISPDSYYPLAGDASIKGYDARSSSKLFAKIEKERHFLMWGDFNSGDGADRYDLGRTSQVLNGISAMYNDGSFMAQIYGAQPEDLHKVDFIDGNGTAMFYKIGTSDIVRHSDTVSLLTYDRNSPGLILEEIKLVRYIDYTIDYFSGDITFNRVIPTYDSALNPMRVRIAYDVEGNGEDYNVAGARLGYQFTPNFRTGISYEFNDNDIEGYKIGSVWAEYNFDSKTQFAVSYAMMDHEGAESADTLNDQNTVSTDRMKKGSAIRLSLKRDWNTKATTELEYARAEKGFTNTSASVSSGRQEIRLRHRQKLTGLMNLNIEGNLSESLETKDKQETVSVTIDTPILGSKWTTRLGSRYIKNTTETDSETYTTAIVGLGRSFTLMNKPARINTEYEQSFGHDEKRRVNVKADWKIHKQANLYTQYEYIDSLSGISNLGSGTTNMFTAGVDIDWLNGGRTFSEFRQRGATDGRSLELSNGYRGKFEVVPGISIDPAIEYVEVLKGEAEDGVAVSLGVADVRNPNYKTTGRIEYRHGESEDYYGLTGAWVTRLSQDWSGLIRDEYRYLNKESAENTWSNHFTMGLAYRPRLTNRYHMLGAYEWKTEHQEIQRDAHILSTHHNYKFSPEWTVSGRLGVKWEDFIEYDDNYNSITSIIDGRVNYYINRRWDVDLHAGLLSTDGFDSRRYSAGLGLNYLVYKNIRTGIGYNFIGFDDEDLDPQGYNLQGFYFNLMFKLDDDMFDWLSE</sequence>
<evidence type="ECO:0000256" key="1">
    <source>
        <dbReference type="SAM" id="MobiDB-lite"/>
    </source>
</evidence>
<dbReference type="InterPro" id="IPR001434">
    <property type="entry name" value="OmcB-like_DUF11"/>
</dbReference>
<dbReference type="Proteomes" id="UP000241440">
    <property type="component" value="Unassembled WGS sequence"/>
</dbReference>
<evidence type="ECO:0000259" key="2">
    <source>
        <dbReference type="Pfam" id="PF01345"/>
    </source>
</evidence>
<feature type="domain" description="DUF11" evidence="2">
    <location>
        <begin position="773"/>
        <end position="864"/>
    </location>
</feature>
<gene>
    <name evidence="3" type="ORF">C0W41_10650</name>
</gene>
<dbReference type="SUPFAM" id="SSF49478">
    <property type="entry name" value="Cna protein B-type domain"/>
    <property type="match status" value="1"/>
</dbReference>
<reference evidence="3 4" key="1">
    <citation type="submission" date="2018-01" db="EMBL/GenBank/DDBJ databases">
        <title>Whole genome sequencing of Histamine producing bacteria.</title>
        <authorList>
            <person name="Butler K."/>
        </authorList>
    </citation>
    <scope>NUCLEOTIDE SEQUENCE [LARGE SCALE GENOMIC DNA]</scope>
    <source>
        <strain evidence="3 4">A2-1</strain>
    </source>
</reference>
<comment type="caution">
    <text evidence="3">The sequence shown here is derived from an EMBL/GenBank/DDBJ whole genome shotgun (WGS) entry which is preliminary data.</text>
</comment>
<dbReference type="InterPro" id="IPR047589">
    <property type="entry name" value="DUF11_rpt"/>
</dbReference>
<feature type="region of interest" description="Disordered" evidence="1">
    <location>
        <begin position="1054"/>
        <end position="1093"/>
    </location>
</feature>
<accession>A0A855SIF8</accession>
<evidence type="ECO:0000313" key="4">
    <source>
        <dbReference type="Proteomes" id="UP000241440"/>
    </source>
</evidence>
<dbReference type="Pfam" id="PF01345">
    <property type="entry name" value="DUF11"/>
    <property type="match status" value="1"/>
</dbReference>
<dbReference type="EMBL" id="PYOY01000004">
    <property type="protein sequence ID" value="PSX07694.1"/>
    <property type="molecule type" value="Genomic_DNA"/>
</dbReference>
<dbReference type="InterPro" id="IPR013783">
    <property type="entry name" value="Ig-like_fold"/>
</dbReference>